<organism evidence="2 3">
    <name type="scientific">Bartonella callosciuri</name>
    <dbReference type="NCBI Taxonomy" id="686223"/>
    <lineage>
        <taxon>Bacteria</taxon>
        <taxon>Pseudomonadati</taxon>
        <taxon>Pseudomonadota</taxon>
        <taxon>Alphaproteobacteria</taxon>
        <taxon>Hyphomicrobiales</taxon>
        <taxon>Bartonellaceae</taxon>
        <taxon>Bartonella</taxon>
    </lineage>
</organism>
<reference evidence="2 3" key="1">
    <citation type="submission" date="2020-08" db="EMBL/GenBank/DDBJ databases">
        <title>Genomic Encyclopedia of Type Strains, Phase IV (KMG-IV): sequencing the most valuable type-strain genomes for metagenomic binning, comparative biology and taxonomic classification.</title>
        <authorList>
            <person name="Goeker M."/>
        </authorList>
    </citation>
    <scope>NUCLEOTIDE SEQUENCE [LARGE SCALE GENOMIC DNA]</scope>
    <source>
        <strain evidence="2 3">DSM 28538</strain>
    </source>
</reference>
<name>A0A840NN58_9HYPH</name>
<feature type="domain" description="Serine aminopeptidase S33" evidence="1">
    <location>
        <begin position="43"/>
        <end position="262"/>
    </location>
</feature>
<dbReference type="Proteomes" id="UP000561417">
    <property type="component" value="Unassembled WGS sequence"/>
</dbReference>
<protein>
    <submittedName>
        <fullName evidence="2">Lysophospholipase</fullName>
        <ecNumber evidence="2">3.1.1.5</ecNumber>
    </submittedName>
</protein>
<dbReference type="RefSeq" id="WP_183228161.1">
    <property type="nucleotide sequence ID" value="NZ_JACHIM010000001.1"/>
</dbReference>
<dbReference type="EMBL" id="JACHIM010000001">
    <property type="protein sequence ID" value="MBB5072994.1"/>
    <property type="molecule type" value="Genomic_DNA"/>
</dbReference>
<accession>A0A840NN58</accession>
<evidence type="ECO:0000313" key="3">
    <source>
        <dbReference type="Proteomes" id="UP000561417"/>
    </source>
</evidence>
<dbReference type="EC" id="3.1.1.5" evidence="2"/>
<dbReference type="InterPro" id="IPR029058">
    <property type="entry name" value="AB_hydrolase_fold"/>
</dbReference>
<sequence>METPLYFTDCGFTSQNISNSYFKTAMDREIRFVITYPERKKSQGTIVILESSENALEEYFLPMNEISKRGFHTAIFDWFGREKSPLKTKKQNRYNYFDINNDINDLNEFLKKVVYPNCPRPYYILAYGIGGLIALSGLEVINHQFKKMLCVSPLLAPFGNKTNSFQHKLTQLLSDIGLGFLPAKGGKKLKKTKQKNMQLGRANKAPCPSVTAPTSRWMASVLNTIDSMKKNILHGHLQIPTLFILANQNNIMNNIEARQLCQYTHLTNSITITGAELDTIMHDEGYKKQFWAVFDAFISSNMSENNIFKKA</sequence>
<dbReference type="InterPro" id="IPR022742">
    <property type="entry name" value="Hydrolase_4"/>
</dbReference>
<dbReference type="Gene3D" id="3.40.50.1820">
    <property type="entry name" value="alpha/beta hydrolase"/>
    <property type="match status" value="1"/>
</dbReference>
<dbReference type="SUPFAM" id="SSF53474">
    <property type="entry name" value="alpha/beta-Hydrolases"/>
    <property type="match status" value="1"/>
</dbReference>
<comment type="caution">
    <text evidence="2">The sequence shown here is derived from an EMBL/GenBank/DDBJ whole genome shotgun (WGS) entry which is preliminary data.</text>
</comment>
<evidence type="ECO:0000313" key="2">
    <source>
        <dbReference type="EMBL" id="MBB5072994.1"/>
    </source>
</evidence>
<dbReference type="Pfam" id="PF12146">
    <property type="entry name" value="Hydrolase_4"/>
    <property type="match status" value="1"/>
</dbReference>
<proteinExistence type="predicted"/>
<keyword evidence="3" id="KW-1185">Reference proteome</keyword>
<keyword evidence="2" id="KW-0378">Hydrolase</keyword>
<dbReference type="GO" id="GO:0004622">
    <property type="term" value="F:phosphatidylcholine lysophospholipase activity"/>
    <property type="evidence" value="ECO:0007669"/>
    <property type="project" value="UniProtKB-EC"/>
</dbReference>
<dbReference type="AlphaFoldDB" id="A0A840NN58"/>
<evidence type="ECO:0000259" key="1">
    <source>
        <dbReference type="Pfam" id="PF12146"/>
    </source>
</evidence>
<gene>
    <name evidence="2" type="ORF">HNQ69_000098</name>
</gene>